<organism evidence="2 3">
    <name type="scientific">Ajellomyces capsulatus</name>
    <name type="common">Darling's disease fungus</name>
    <name type="synonym">Histoplasma capsulatum</name>
    <dbReference type="NCBI Taxonomy" id="5037"/>
    <lineage>
        <taxon>Eukaryota</taxon>
        <taxon>Fungi</taxon>
        <taxon>Dikarya</taxon>
        <taxon>Ascomycota</taxon>
        <taxon>Pezizomycotina</taxon>
        <taxon>Eurotiomycetes</taxon>
        <taxon>Eurotiomycetidae</taxon>
        <taxon>Onygenales</taxon>
        <taxon>Ajellomycetaceae</taxon>
        <taxon>Histoplasma</taxon>
    </lineage>
</organism>
<proteinExistence type="predicted"/>
<reference evidence="2" key="1">
    <citation type="submission" date="2021-01" db="EMBL/GenBank/DDBJ databases">
        <title>Chromosome-level genome assembly of a human fungal pathogen reveals clustering of transcriptionally co-regulated genes.</title>
        <authorList>
            <person name="Voorhies M."/>
            <person name="Cohen S."/>
            <person name="Shea T.P."/>
            <person name="Petrus S."/>
            <person name="Munoz J.F."/>
            <person name="Poplawski S."/>
            <person name="Goldman W.E."/>
            <person name="Michael T."/>
            <person name="Cuomo C.A."/>
            <person name="Sil A."/>
            <person name="Beyhan S."/>
        </authorList>
    </citation>
    <scope>NUCLEOTIDE SEQUENCE</scope>
    <source>
        <strain evidence="2">WU24</strain>
    </source>
</reference>
<dbReference type="OrthoDB" id="10576557at2759"/>
<accession>A0A8A1M807</accession>
<dbReference type="Proteomes" id="UP000663671">
    <property type="component" value="Chromosome 5"/>
</dbReference>
<evidence type="ECO:0000313" key="2">
    <source>
        <dbReference type="EMBL" id="QSS61855.1"/>
    </source>
</evidence>
<evidence type="ECO:0000313" key="3">
    <source>
        <dbReference type="Proteomes" id="UP000663671"/>
    </source>
</evidence>
<feature type="region of interest" description="Disordered" evidence="1">
    <location>
        <begin position="234"/>
        <end position="273"/>
    </location>
</feature>
<name>A0A8A1M807_AJECA</name>
<dbReference type="VEuPathDB" id="FungiDB:I7I51_04032"/>
<protein>
    <submittedName>
        <fullName evidence="2">Uncharacterized protein</fullName>
    </submittedName>
</protein>
<evidence type="ECO:0000256" key="1">
    <source>
        <dbReference type="SAM" id="MobiDB-lite"/>
    </source>
</evidence>
<dbReference type="AlphaFoldDB" id="A0A8A1M807"/>
<gene>
    <name evidence="2" type="ORF">I7I51_04032</name>
</gene>
<feature type="compositionally biased region" description="Polar residues" evidence="1">
    <location>
        <begin position="252"/>
        <end position="273"/>
    </location>
</feature>
<dbReference type="EMBL" id="CP069111">
    <property type="protein sequence ID" value="QSS61855.1"/>
    <property type="molecule type" value="Genomic_DNA"/>
</dbReference>
<sequence>MLSGKGYSCICQNPDSPLEAQRPEPRQHCLVHGRLVRRNPAYIFNLQIRAASHFALVLAPAPASESRSCTPCRLLLCNPVIEVWDGKRRVVASSLDEYYIVYTNEFAEVLSYRTEVKVKGLLKCSKSTSHAASILVIGRLLLVTAIHKPIQEWSRTGLQIVGHSASSADCLVCNVLRPGYVTAPIIRANLHLQHSTNATSATTPLPALTFHPCPTSPATLPIHCSTARRRVKPSLTPALQPVKRTEKPETETAWQTATRGPSQHSTVSDVDER</sequence>